<keyword evidence="8" id="KW-0653">Protein transport</keyword>
<dbReference type="InterPro" id="IPR008942">
    <property type="entry name" value="ENTH_VHS"/>
</dbReference>
<dbReference type="GO" id="GO:0030136">
    <property type="term" value="C:clathrin-coated vesicle"/>
    <property type="evidence" value="ECO:0007669"/>
    <property type="project" value="InterPro"/>
</dbReference>
<feature type="region of interest" description="Disordered" evidence="15">
    <location>
        <begin position="612"/>
        <end position="683"/>
    </location>
</feature>
<dbReference type="RefSeq" id="XP_014024087.1">
    <property type="nucleotide sequence ID" value="XM_014168612.1"/>
</dbReference>
<dbReference type="GO" id="GO:0016185">
    <property type="term" value="P:synaptic vesicle budding from presynaptic endocytic zone membrane"/>
    <property type="evidence" value="ECO:0007669"/>
    <property type="project" value="TreeGrafter"/>
</dbReference>
<dbReference type="SMART" id="SM00273">
    <property type="entry name" value="ENTH"/>
    <property type="match status" value="1"/>
</dbReference>
<sequence>MSGQTLTDRIAAAQYSLTGSEVARAVCKATTHEQTAPKKKHLEYLIEATKESNVNIPQMADTLFERATNASWVVVFKALITTHHMMVAGNERFLQFLASRNTLFNLSNFLDKTGSHGYDMSTFIRRYSRYLNEKAFAYRQMSFDFGRVKKGAEGVMRTMPVEKLLKGMPTLQSQIDALLEFDVHPNELTNGVINACFLLMFKDLIKLYACYNDGIINLLEKFFQMKRGQCKDGLEIYKRFLTRMTRVSEVFKIAETIGIDKNDIPELTQAPESLLQSLETHLNTLEGKKPEDVHREDVSPTKECEENGSPAAAATPTKAPAAPAAAAAPVAPARPGPPARPTAAPTFKSSNNALLDLDPLSASPSAGGAAASISSWGDLLGGGLDTPADPTSTSEPAAVAADAAAAPAATPTAAHTDGPAAPSVAPTVVLPVPATTTSDMDLFGDAFAPSPGDGPPSRAPAADACAGSDPFAPSEGSANMAPEMDLFAMKFDNTLADPEAASPTSSAVPIIVAPIEPPAATPVPSTTASTESAAAPAPAIPTLDLFGDSMFDSIPEKSPTAEKADAAVTPSVDLFGTDLPTISRGPSPLPPEANADEDLLSGVTDAFSAMAPAPAVAPAPAQEPDPDPAPAPATVSPPKPEPCAPAPVIDLLDTFSSPTLLDATPAAPGGPEEDLLGGLMSPSLTPTAAPAPLAPTLAPALAPNLAPVSAQNDLLEGGFDTLGSLPPLIPATPAAADTVPATAAPSGGFDASVFGGLGDLLMPAITPQSTGSSVGSTGSAGGNTKVAPAVGGGMTAIKRPSIGGDLDSSLANLVGDLGIQKKDHQWNDKKLTGGSNWTPQVAPPSWGAPGPMMGGPAPGAPGAPGAMPLPMGAQPGFGMASAAGSGVPMMPPMMMGQPMMGQPMRPPLPGAAAPGAPLSPGPAATQSKKPKDPLADLNLKDLM</sequence>
<organism evidence="17 19">
    <name type="scientific">Salmo salar</name>
    <name type="common">Atlantic salmon</name>
    <dbReference type="NCBI Taxonomy" id="8030"/>
    <lineage>
        <taxon>Eukaryota</taxon>
        <taxon>Metazoa</taxon>
        <taxon>Chordata</taxon>
        <taxon>Craniata</taxon>
        <taxon>Vertebrata</taxon>
        <taxon>Euteleostomi</taxon>
        <taxon>Actinopterygii</taxon>
        <taxon>Neopterygii</taxon>
        <taxon>Teleostei</taxon>
        <taxon>Protacanthopterygii</taxon>
        <taxon>Salmoniformes</taxon>
        <taxon>Salmonidae</taxon>
        <taxon>Salmoninae</taxon>
        <taxon>Salmo</taxon>
    </lineage>
</organism>
<dbReference type="OrthoDB" id="44015at2759"/>
<evidence type="ECO:0000256" key="14">
    <source>
        <dbReference type="ARBA" id="ARBA00083065"/>
    </source>
</evidence>
<evidence type="ECO:0000256" key="12">
    <source>
        <dbReference type="ARBA" id="ARBA00070426"/>
    </source>
</evidence>
<dbReference type="Proteomes" id="UP001652741">
    <property type="component" value="Chromosome ssa02"/>
</dbReference>
<feature type="compositionally biased region" description="Low complexity" evidence="15">
    <location>
        <begin position="341"/>
        <end position="350"/>
    </location>
</feature>
<feature type="compositionally biased region" description="Basic and acidic residues" evidence="15">
    <location>
        <begin position="286"/>
        <end position="305"/>
    </location>
</feature>
<dbReference type="PANTHER" id="PTHR22951">
    <property type="entry name" value="CLATHRIN ASSEMBLY PROTEIN"/>
    <property type="match status" value="1"/>
</dbReference>
<feature type="compositionally biased region" description="Basic and acidic residues" evidence="15">
    <location>
        <begin position="929"/>
        <end position="943"/>
    </location>
</feature>
<dbReference type="GO" id="GO:0000149">
    <property type="term" value="F:SNARE binding"/>
    <property type="evidence" value="ECO:0007669"/>
    <property type="project" value="TreeGrafter"/>
</dbReference>
<evidence type="ECO:0000313" key="19">
    <source>
        <dbReference type="RefSeq" id="XP_014024093.1"/>
    </source>
</evidence>
<keyword evidence="9" id="KW-0472">Membrane</keyword>
<feature type="region of interest" description="Disordered" evidence="15">
    <location>
        <begin position="286"/>
        <end position="350"/>
    </location>
</feature>
<dbReference type="SUPFAM" id="SSF48464">
    <property type="entry name" value="ENTH/VHS domain"/>
    <property type="match status" value="1"/>
</dbReference>
<dbReference type="InterPro" id="IPR045192">
    <property type="entry name" value="AP180-like"/>
</dbReference>
<evidence type="ECO:0000256" key="9">
    <source>
        <dbReference type="ARBA" id="ARBA00023136"/>
    </source>
</evidence>
<feature type="region of interest" description="Disordered" evidence="15">
    <location>
        <begin position="382"/>
        <end position="421"/>
    </location>
</feature>
<dbReference type="KEGG" id="sasa:106583925"/>
<accession>A0A1S3P903</accession>
<comment type="similarity">
    <text evidence="3">Belongs to the PICALM/SNAP91 family.</text>
</comment>
<dbReference type="AlphaFoldDB" id="A0A1S3P903"/>
<dbReference type="Gene3D" id="1.20.58.150">
    <property type="entry name" value="ANTH domain"/>
    <property type="match status" value="1"/>
</dbReference>
<evidence type="ECO:0000256" key="2">
    <source>
        <dbReference type="ARBA" id="ARBA00004277"/>
    </source>
</evidence>
<dbReference type="FunFam" id="1.25.40.90:FF:000001">
    <property type="entry name" value="phosphatidylinositol-binding clathrin assembly protein-like isoform X1"/>
    <property type="match status" value="1"/>
</dbReference>
<feature type="compositionally biased region" description="Pro residues" evidence="15">
    <location>
        <begin position="615"/>
        <end position="645"/>
    </location>
</feature>
<keyword evidence="17" id="KW-1185">Reference proteome</keyword>
<comment type="subunit">
    <text evidence="11">Binds AP2A2. Interacts with AP2B1; clathrin competes with SNAP91.</text>
</comment>
<dbReference type="SUPFAM" id="SSF89009">
    <property type="entry name" value="GAT-like domain"/>
    <property type="match status" value="1"/>
</dbReference>
<evidence type="ECO:0000256" key="15">
    <source>
        <dbReference type="SAM" id="MobiDB-lite"/>
    </source>
</evidence>
<feature type="region of interest" description="Disordered" evidence="15">
    <location>
        <begin position="450"/>
        <end position="476"/>
    </location>
</feature>
<dbReference type="GO" id="GO:0032050">
    <property type="term" value="F:clathrin heavy chain binding"/>
    <property type="evidence" value="ECO:0007669"/>
    <property type="project" value="TreeGrafter"/>
</dbReference>
<dbReference type="GO" id="GO:0015031">
    <property type="term" value="P:protein transport"/>
    <property type="evidence" value="ECO:0007669"/>
    <property type="project" value="UniProtKB-KW"/>
</dbReference>
<proteinExistence type="inferred from homology"/>
<feature type="region of interest" description="Disordered" evidence="15">
    <location>
        <begin position="898"/>
        <end position="943"/>
    </location>
</feature>
<evidence type="ECO:0000256" key="8">
    <source>
        <dbReference type="ARBA" id="ARBA00022927"/>
    </source>
</evidence>
<dbReference type="PROSITE" id="PS50942">
    <property type="entry name" value="ENTH"/>
    <property type="match status" value="1"/>
</dbReference>
<dbReference type="GO" id="GO:0005545">
    <property type="term" value="F:1-phosphatidylinositol binding"/>
    <property type="evidence" value="ECO:0007669"/>
    <property type="project" value="InterPro"/>
</dbReference>
<gene>
    <name evidence="18 19" type="primary">LOC106583925</name>
</gene>
<name>A0A1S3P903_SALSA</name>
<evidence type="ECO:0000256" key="4">
    <source>
        <dbReference type="ARBA" id="ARBA00022448"/>
    </source>
</evidence>
<dbReference type="GO" id="GO:0005546">
    <property type="term" value="F:phosphatidylinositol-4,5-bisphosphate binding"/>
    <property type="evidence" value="ECO:0007669"/>
    <property type="project" value="TreeGrafter"/>
</dbReference>
<dbReference type="GO" id="GO:0098894">
    <property type="term" value="C:extrinsic component of presynaptic endocytic zone membrane"/>
    <property type="evidence" value="ECO:0007669"/>
    <property type="project" value="TreeGrafter"/>
</dbReference>
<dbReference type="GO" id="GO:0008021">
    <property type="term" value="C:synaptic vesicle"/>
    <property type="evidence" value="ECO:0007669"/>
    <property type="project" value="TreeGrafter"/>
</dbReference>
<dbReference type="InterPro" id="IPR011417">
    <property type="entry name" value="ANTH_dom"/>
</dbReference>
<keyword evidence="4" id="KW-0813">Transport</keyword>
<feature type="compositionally biased region" description="Low complexity" evidence="15">
    <location>
        <begin position="396"/>
        <end position="421"/>
    </location>
</feature>
<evidence type="ECO:0000313" key="17">
    <source>
        <dbReference type="Proteomes" id="UP001652741"/>
    </source>
</evidence>
<protein>
    <recommendedName>
        <fullName evidence="12">Clathrin coat assembly protein AP180</fullName>
    </recommendedName>
    <alternativeName>
        <fullName evidence="14">91 kDa synaptosomal-associated protein</fullName>
    </alternativeName>
    <alternativeName>
        <fullName evidence="13">Clathrin coat-associated protein AP180</fullName>
    </alternativeName>
</protein>
<evidence type="ECO:0000256" key="11">
    <source>
        <dbReference type="ARBA" id="ARBA00062465"/>
    </source>
</evidence>
<evidence type="ECO:0000256" key="5">
    <source>
        <dbReference type="ARBA" id="ARBA00022475"/>
    </source>
</evidence>
<comment type="subcellular location">
    <subcellularLocation>
        <location evidence="1">Cell membrane</location>
    </subcellularLocation>
    <subcellularLocation>
        <location evidence="2">Membrane</location>
        <location evidence="2">Coated pit</location>
        <topology evidence="2">Peripheral membrane protein</topology>
        <orientation evidence="2">Cytoplasmic side</orientation>
    </subcellularLocation>
</comment>
<dbReference type="GO" id="GO:0005905">
    <property type="term" value="C:clathrin-coated pit"/>
    <property type="evidence" value="ECO:0007669"/>
    <property type="project" value="TreeGrafter"/>
</dbReference>
<evidence type="ECO:0000256" key="1">
    <source>
        <dbReference type="ARBA" id="ARBA00004236"/>
    </source>
</evidence>
<evidence type="ECO:0000256" key="10">
    <source>
        <dbReference type="ARBA" id="ARBA00023180"/>
    </source>
</evidence>
<evidence type="ECO:0000256" key="3">
    <source>
        <dbReference type="ARBA" id="ARBA00008011"/>
    </source>
</evidence>
<dbReference type="Pfam" id="PF07651">
    <property type="entry name" value="ANTH"/>
    <property type="match status" value="1"/>
</dbReference>
<dbReference type="RefSeq" id="XP_014024093.1">
    <property type="nucleotide sequence ID" value="XM_014168618.1"/>
</dbReference>
<evidence type="ECO:0000313" key="18">
    <source>
        <dbReference type="RefSeq" id="XP_014024087.1"/>
    </source>
</evidence>
<evidence type="ECO:0000256" key="6">
    <source>
        <dbReference type="ARBA" id="ARBA00022481"/>
    </source>
</evidence>
<dbReference type="InterPro" id="IPR014712">
    <property type="entry name" value="ANTH_dom_sf"/>
</dbReference>
<evidence type="ECO:0000256" key="7">
    <source>
        <dbReference type="ARBA" id="ARBA00022553"/>
    </source>
</evidence>
<feature type="compositionally biased region" description="Low complexity" evidence="15">
    <location>
        <begin position="910"/>
        <end position="924"/>
    </location>
</feature>
<dbReference type="GO" id="GO:0048268">
    <property type="term" value="P:clathrin coat assembly"/>
    <property type="evidence" value="ECO:0007669"/>
    <property type="project" value="InterPro"/>
</dbReference>
<feature type="domain" description="ENTH" evidence="16">
    <location>
        <begin position="14"/>
        <end position="145"/>
    </location>
</feature>
<keyword evidence="7" id="KW-0597">Phosphoprotein</keyword>
<keyword evidence="10" id="KW-0325">Glycoprotein</keyword>
<feature type="region of interest" description="Disordered" evidence="15">
    <location>
        <begin position="577"/>
        <end position="596"/>
    </location>
</feature>
<dbReference type="GeneID" id="106583925"/>
<dbReference type="PANTHER" id="PTHR22951:SF4">
    <property type="entry name" value="CLATHRIN COAT ASSEMBLY PROTEIN AP180"/>
    <property type="match status" value="1"/>
</dbReference>
<keyword evidence="5" id="KW-1003">Cell membrane</keyword>
<dbReference type="GO" id="GO:0072583">
    <property type="term" value="P:clathrin-dependent endocytosis"/>
    <property type="evidence" value="ECO:0007669"/>
    <property type="project" value="InterPro"/>
</dbReference>
<dbReference type="Gene3D" id="1.25.40.90">
    <property type="match status" value="1"/>
</dbReference>
<evidence type="ECO:0000259" key="16">
    <source>
        <dbReference type="PROSITE" id="PS50942"/>
    </source>
</evidence>
<reference evidence="18 19" key="1">
    <citation type="submission" date="2025-04" db="UniProtKB">
        <authorList>
            <consortium name="RefSeq"/>
        </authorList>
    </citation>
    <scope>IDENTIFICATION</scope>
    <source>
        <tissue evidence="18 19">Muscle</tissue>
    </source>
</reference>
<dbReference type="FunFam" id="1.20.58.150:FF:000002">
    <property type="entry name" value="clathrin coat assembly protein AP180"/>
    <property type="match status" value="1"/>
</dbReference>
<feature type="region of interest" description="Disordered" evidence="15">
    <location>
        <begin position="827"/>
        <end position="866"/>
    </location>
</feature>
<keyword evidence="6" id="KW-0488">Methylation</keyword>
<dbReference type="CDD" id="cd16985">
    <property type="entry name" value="ANTH_N_AP180"/>
    <property type="match status" value="1"/>
</dbReference>
<evidence type="ECO:0000256" key="13">
    <source>
        <dbReference type="ARBA" id="ARBA00081660"/>
    </source>
</evidence>
<feature type="compositionally biased region" description="Low complexity" evidence="15">
    <location>
        <begin position="310"/>
        <end position="331"/>
    </location>
</feature>
<dbReference type="InterPro" id="IPR013809">
    <property type="entry name" value="ENTH"/>
</dbReference>